<dbReference type="SMART" id="SM00342">
    <property type="entry name" value="HTH_ARAC"/>
    <property type="match status" value="1"/>
</dbReference>
<dbReference type="PANTHER" id="PTHR46796">
    <property type="entry name" value="HTH-TYPE TRANSCRIPTIONAL ACTIVATOR RHAS-RELATED"/>
    <property type="match status" value="1"/>
</dbReference>
<name>A0ABT9R6P9_9ACTN</name>
<proteinExistence type="predicted"/>
<comment type="caution">
    <text evidence="5">The sequence shown here is derived from an EMBL/GenBank/DDBJ whole genome shotgun (WGS) entry which is preliminary data.</text>
</comment>
<dbReference type="EMBL" id="JAUSRB010000002">
    <property type="protein sequence ID" value="MDP9864546.1"/>
    <property type="molecule type" value="Genomic_DNA"/>
</dbReference>
<dbReference type="PROSITE" id="PS01124">
    <property type="entry name" value="HTH_ARAC_FAMILY_2"/>
    <property type="match status" value="1"/>
</dbReference>
<evidence type="ECO:0000313" key="5">
    <source>
        <dbReference type="EMBL" id="MDP9864546.1"/>
    </source>
</evidence>
<dbReference type="Proteomes" id="UP001230426">
    <property type="component" value="Unassembled WGS sequence"/>
</dbReference>
<dbReference type="PANTHER" id="PTHR46796:SF15">
    <property type="entry name" value="BLL1074 PROTEIN"/>
    <property type="match status" value="1"/>
</dbReference>
<evidence type="ECO:0000259" key="4">
    <source>
        <dbReference type="PROSITE" id="PS01124"/>
    </source>
</evidence>
<dbReference type="Pfam" id="PF12833">
    <property type="entry name" value="HTH_18"/>
    <property type="match status" value="1"/>
</dbReference>
<evidence type="ECO:0000313" key="6">
    <source>
        <dbReference type="Proteomes" id="UP001230426"/>
    </source>
</evidence>
<keyword evidence="2" id="KW-0238">DNA-binding</keyword>
<dbReference type="Gene3D" id="1.10.10.60">
    <property type="entry name" value="Homeodomain-like"/>
    <property type="match status" value="1"/>
</dbReference>
<keyword evidence="1" id="KW-0805">Transcription regulation</keyword>
<dbReference type="SUPFAM" id="SSF46689">
    <property type="entry name" value="Homeodomain-like"/>
    <property type="match status" value="1"/>
</dbReference>
<protein>
    <submittedName>
        <fullName evidence="5">AraC-like DNA-binding protein</fullName>
    </submittedName>
</protein>
<evidence type="ECO:0000256" key="3">
    <source>
        <dbReference type="ARBA" id="ARBA00023163"/>
    </source>
</evidence>
<sequence length="278" mass="29979">MEEPPEYGQCRPAPVLRRSVSRYTGYRITGPPGLHHGLPSGHLTLIVCLSGTLDVVAMPDRARPPVSSVSMVAGLHDAPAVISHDGRQYGVQLDLTWQGARTLFGVPAGELVGDVVDLAALLGRRAGELADRLAGAAGWRQRFDVLDHVLAGLADDRRAEPPAEVTRAWRRLAATGGRLPVGELARELGWSRRHLGERFRREVGLSPKTAARVIRFERACRRMRSAARPPLAEVAAECGYFDQAHLAREFRALAGTTATGWLAEFPSVQDQGGGPAPG</sequence>
<feature type="domain" description="HTH araC/xylS-type" evidence="4">
    <location>
        <begin position="181"/>
        <end position="264"/>
    </location>
</feature>
<accession>A0ABT9R6P9</accession>
<keyword evidence="6" id="KW-1185">Reference proteome</keyword>
<gene>
    <name evidence="5" type="ORF">J2S55_003812</name>
</gene>
<keyword evidence="3" id="KW-0804">Transcription</keyword>
<evidence type="ECO:0000256" key="1">
    <source>
        <dbReference type="ARBA" id="ARBA00023015"/>
    </source>
</evidence>
<evidence type="ECO:0000256" key="2">
    <source>
        <dbReference type="ARBA" id="ARBA00023125"/>
    </source>
</evidence>
<dbReference type="RefSeq" id="WP_306862538.1">
    <property type="nucleotide sequence ID" value="NZ_JAUSRB010000002.1"/>
</dbReference>
<reference evidence="5 6" key="1">
    <citation type="submission" date="2023-07" db="EMBL/GenBank/DDBJ databases">
        <title>Sequencing the genomes of 1000 actinobacteria strains.</title>
        <authorList>
            <person name="Klenk H.-P."/>
        </authorList>
    </citation>
    <scope>NUCLEOTIDE SEQUENCE [LARGE SCALE GENOMIC DNA]</scope>
    <source>
        <strain evidence="5 6">DSM 44109</strain>
    </source>
</reference>
<dbReference type="InterPro" id="IPR050204">
    <property type="entry name" value="AraC_XylS_family_regulators"/>
</dbReference>
<dbReference type="InterPro" id="IPR009057">
    <property type="entry name" value="Homeodomain-like_sf"/>
</dbReference>
<organism evidence="5 6">
    <name type="scientific">Streptosporangium brasiliense</name>
    <dbReference type="NCBI Taxonomy" id="47480"/>
    <lineage>
        <taxon>Bacteria</taxon>
        <taxon>Bacillati</taxon>
        <taxon>Actinomycetota</taxon>
        <taxon>Actinomycetes</taxon>
        <taxon>Streptosporangiales</taxon>
        <taxon>Streptosporangiaceae</taxon>
        <taxon>Streptosporangium</taxon>
    </lineage>
</organism>
<dbReference type="InterPro" id="IPR018060">
    <property type="entry name" value="HTH_AraC"/>
</dbReference>